<keyword evidence="6" id="KW-1185">Reference proteome</keyword>
<feature type="domain" description="HTH hxlR-type" evidence="4">
    <location>
        <begin position="14"/>
        <end position="112"/>
    </location>
</feature>
<accession>A0ABN2BL35</accession>
<keyword evidence="3" id="KW-0804">Transcription</keyword>
<dbReference type="Gene3D" id="1.10.10.10">
    <property type="entry name" value="Winged helix-like DNA-binding domain superfamily/Winged helix DNA-binding domain"/>
    <property type="match status" value="1"/>
</dbReference>
<dbReference type="InterPro" id="IPR036388">
    <property type="entry name" value="WH-like_DNA-bd_sf"/>
</dbReference>
<dbReference type="Gene3D" id="3.30.1050.10">
    <property type="entry name" value="SCP2 sterol-binding domain"/>
    <property type="match status" value="1"/>
</dbReference>
<dbReference type="InterPro" id="IPR002577">
    <property type="entry name" value="HTH_HxlR"/>
</dbReference>
<evidence type="ECO:0000313" key="5">
    <source>
        <dbReference type="EMBL" id="GAA1543164.1"/>
    </source>
</evidence>
<gene>
    <name evidence="5" type="ORF">GCM10009827_073480</name>
</gene>
<dbReference type="EMBL" id="BAAAQD010000017">
    <property type="protein sequence ID" value="GAA1543164.1"/>
    <property type="molecule type" value="Genomic_DNA"/>
</dbReference>
<reference evidence="5 6" key="1">
    <citation type="journal article" date="2019" name="Int. J. Syst. Evol. Microbiol.">
        <title>The Global Catalogue of Microorganisms (GCM) 10K type strain sequencing project: providing services to taxonomists for standard genome sequencing and annotation.</title>
        <authorList>
            <consortium name="The Broad Institute Genomics Platform"/>
            <consortium name="The Broad Institute Genome Sequencing Center for Infectious Disease"/>
            <person name="Wu L."/>
            <person name="Ma J."/>
        </authorList>
    </citation>
    <scope>NUCLEOTIDE SEQUENCE [LARGE SCALE GENOMIC DNA]</scope>
    <source>
        <strain evidence="5 6">JCM 15933</strain>
    </source>
</reference>
<dbReference type="InterPro" id="IPR036390">
    <property type="entry name" value="WH_DNA-bd_sf"/>
</dbReference>
<dbReference type="SUPFAM" id="SSF46785">
    <property type="entry name" value="Winged helix' DNA-binding domain"/>
    <property type="match status" value="1"/>
</dbReference>
<dbReference type="PROSITE" id="PS51118">
    <property type="entry name" value="HTH_HXLR"/>
    <property type="match status" value="1"/>
</dbReference>
<evidence type="ECO:0000256" key="3">
    <source>
        <dbReference type="ARBA" id="ARBA00023163"/>
    </source>
</evidence>
<evidence type="ECO:0000256" key="1">
    <source>
        <dbReference type="ARBA" id="ARBA00023015"/>
    </source>
</evidence>
<dbReference type="RefSeq" id="WP_344507417.1">
    <property type="nucleotide sequence ID" value="NZ_BAAAQD010000017.1"/>
</dbReference>
<comment type="caution">
    <text evidence="5">The sequence shown here is derived from an EMBL/GenBank/DDBJ whole genome shotgun (WGS) entry which is preliminary data.</text>
</comment>
<proteinExistence type="predicted"/>
<keyword evidence="1" id="KW-0805">Transcription regulation</keyword>
<dbReference type="Proteomes" id="UP001501470">
    <property type="component" value="Unassembled WGS sequence"/>
</dbReference>
<name>A0ABN2BL35_9ACTN</name>
<organism evidence="5 6">
    <name type="scientific">Dactylosporangium maewongense</name>
    <dbReference type="NCBI Taxonomy" id="634393"/>
    <lineage>
        <taxon>Bacteria</taxon>
        <taxon>Bacillati</taxon>
        <taxon>Actinomycetota</taxon>
        <taxon>Actinomycetes</taxon>
        <taxon>Micromonosporales</taxon>
        <taxon>Micromonosporaceae</taxon>
        <taxon>Dactylosporangium</taxon>
    </lineage>
</organism>
<keyword evidence="2" id="KW-0238">DNA-binding</keyword>
<sequence>MPVRQGYGDHGDACRAANALDLVGDRWTLIIVRELILGPKRFGDLQDAVRGITPAVLTERLRSLCQAGIVDHVVLPDLARTRAYVATAWGRDLEGVLAALGRWYSAGPDPATTGGMTPDAVVLAMRTMAPEAPGEVPAVVLRLHDARRAHPPVRVFHTVAEGGAVHVRTGEIRDPAATVTADSTAWTHILFEGLGLDAVDIDGDQGAVARLVGLYTPPA</sequence>
<evidence type="ECO:0000256" key="2">
    <source>
        <dbReference type="ARBA" id="ARBA00023125"/>
    </source>
</evidence>
<dbReference type="Pfam" id="PF01638">
    <property type="entry name" value="HxlR"/>
    <property type="match status" value="1"/>
</dbReference>
<dbReference type="InterPro" id="IPR036527">
    <property type="entry name" value="SCP2_sterol-bd_dom_sf"/>
</dbReference>
<evidence type="ECO:0000313" key="6">
    <source>
        <dbReference type="Proteomes" id="UP001501470"/>
    </source>
</evidence>
<dbReference type="PANTHER" id="PTHR33204:SF18">
    <property type="entry name" value="TRANSCRIPTIONAL REGULATORY PROTEIN"/>
    <property type="match status" value="1"/>
</dbReference>
<protein>
    <submittedName>
        <fullName evidence="5">Winged helix-turn-helix transcriptional regulator</fullName>
    </submittedName>
</protein>
<evidence type="ECO:0000259" key="4">
    <source>
        <dbReference type="PROSITE" id="PS51118"/>
    </source>
</evidence>
<dbReference type="PANTHER" id="PTHR33204">
    <property type="entry name" value="TRANSCRIPTIONAL REGULATOR, MARR FAMILY"/>
    <property type="match status" value="1"/>
</dbReference>